<gene>
    <name evidence="2" type="ORF">INT48_000425</name>
</gene>
<keyword evidence="3" id="KW-1185">Reference proteome</keyword>
<dbReference type="InterPro" id="IPR016197">
    <property type="entry name" value="Chromo-like_dom_sf"/>
</dbReference>
<dbReference type="InterPro" id="IPR000953">
    <property type="entry name" value="Chromo/chromo_shadow_dom"/>
</dbReference>
<dbReference type="InterPro" id="IPR023780">
    <property type="entry name" value="Chromo_domain"/>
</dbReference>
<reference evidence="2" key="1">
    <citation type="submission" date="2021-01" db="EMBL/GenBank/DDBJ databases">
        <title>Metabolic potential, ecology and presence of endohyphal bacteria is reflected in genomic diversity of Mucoromycotina.</title>
        <authorList>
            <person name="Muszewska A."/>
            <person name="Okrasinska A."/>
            <person name="Steczkiewicz K."/>
            <person name="Drgas O."/>
            <person name="Orlowska M."/>
            <person name="Perlinska-Lenart U."/>
            <person name="Aleksandrzak-Piekarczyk T."/>
            <person name="Szatraj K."/>
            <person name="Zielenkiewicz U."/>
            <person name="Pilsyk S."/>
            <person name="Malc E."/>
            <person name="Mieczkowski P."/>
            <person name="Kruszewska J.S."/>
            <person name="Biernat P."/>
            <person name="Pawlowska J."/>
        </authorList>
    </citation>
    <scope>NUCLEOTIDE SEQUENCE</scope>
    <source>
        <strain evidence="2">WA0000018081</strain>
    </source>
</reference>
<dbReference type="CDD" id="cd18978">
    <property type="entry name" value="CD_DDE_transposase_like"/>
    <property type="match status" value="1"/>
</dbReference>
<dbReference type="EMBL" id="JAEPRE010000470">
    <property type="protein sequence ID" value="KAG2228443.1"/>
    <property type="molecule type" value="Genomic_DNA"/>
</dbReference>
<dbReference type="Proteomes" id="UP000613177">
    <property type="component" value="Unassembled WGS sequence"/>
</dbReference>
<accession>A0A8H7VTQ3</accession>
<dbReference type="SUPFAM" id="SSF54160">
    <property type="entry name" value="Chromo domain-like"/>
    <property type="match status" value="1"/>
</dbReference>
<organism evidence="2 3">
    <name type="scientific">Thamnidium elegans</name>
    <dbReference type="NCBI Taxonomy" id="101142"/>
    <lineage>
        <taxon>Eukaryota</taxon>
        <taxon>Fungi</taxon>
        <taxon>Fungi incertae sedis</taxon>
        <taxon>Mucoromycota</taxon>
        <taxon>Mucoromycotina</taxon>
        <taxon>Mucoromycetes</taxon>
        <taxon>Mucorales</taxon>
        <taxon>Mucorineae</taxon>
        <taxon>Mucoraceae</taxon>
        <taxon>Thamnidium</taxon>
    </lineage>
</organism>
<name>A0A8H7VTQ3_9FUNG</name>
<dbReference type="PROSITE" id="PS50013">
    <property type="entry name" value="CHROMO_2"/>
    <property type="match status" value="1"/>
</dbReference>
<evidence type="ECO:0000259" key="1">
    <source>
        <dbReference type="PROSITE" id="PS50013"/>
    </source>
</evidence>
<dbReference type="AlphaFoldDB" id="A0A8H7VTQ3"/>
<dbReference type="SMART" id="SM00298">
    <property type="entry name" value="CHROMO"/>
    <property type="match status" value="1"/>
</dbReference>
<evidence type="ECO:0000313" key="3">
    <source>
        <dbReference type="Proteomes" id="UP000613177"/>
    </source>
</evidence>
<feature type="domain" description="Chromo" evidence="1">
    <location>
        <begin position="160"/>
        <end position="213"/>
    </location>
</feature>
<sequence>MENELFAARLSKPPEVKKTALTKDSNNNKINKTTKPQKIIKNIKTIDIEDTDNMEEDSPMIEGPPLLTQPFAPKPAYQKIGVSNEINTDKKIRNTVPISSRISYNIEEDILNRKADIDIKDMTNQQDEFIRNYFNDNNGGNLTINNMDIEDNNYIDEDSFEVERILKHRKFKKRIKFYVKWKGYDDTYNEWIWQEDFNDTAFIDDYMHNMENQ</sequence>
<dbReference type="Pfam" id="PF00385">
    <property type="entry name" value="Chromo"/>
    <property type="match status" value="1"/>
</dbReference>
<dbReference type="Gene3D" id="2.40.50.40">
    <property type="match status" value="1"/>
</dbReference>
<comment type="caution">
    <text evidence="2">The sequence shown here is derived from an EMBL/GenBank/DDBJ whole genome shotgun (WGS) entry which is preliminary data.</text>
</comment>
<evidence type="ECO:0000313" key="2">
    <source>
        <dbReference type="EMBL" id="KAG2228443.1"/>
    </source>
</evidence>
<proteinExistence type="predicted"/>
<protein>
    <recommendedName>
        <fullName evidence="1">Chromo domain-containing protein</fullName>
    </recommendedName>
</protein>